<dbReference type="SUPFAM" id="SSF47413">
    <property type="entry name" value="lambda repressor-like DNA-binding domains"/>
    <property type="match status" value="1"/>
</dbReference>
<evidence type="ECO:0000259" key="6">
    <source>
        <dbReference type="PROSITE" id="PS50943"/>
    </source>
</evidence>
<dbReference type="Proteomes" id="UP000464262">
    <property type="component" value="Chromosome 1"/>
</dbReference>
<gene>
    <name evidence="7" type="ORF">GT360_01135</name>
</gene>
<dbReference type="PROSITE" id="PS50943">
    <property type="entry name" value="HTH_CROC1"/>
    <property type="match status" value="1"/>
</dbReference>
<dbReference type="EMBL" id="CP047475">
    <property type="protein sequence ID" value="QIA62218.1"/>
    <property type="molecule type" value="Genomic_DNA"/>
</dbReference>
<evidence type="ECO:0000313" key="7">
    <source>
        <dbReference type="EMBL" id="QIA62218.1"/>
    </source>
</evidence>
<dbReference type="InterPro" id="IPR001387">
    <property type="entry name" value="Cro/C1-type_HTH"/>
</dbReference>
<feature type="domain" description="HTH cro/C1-type" evidence="6">
    <location>
        <begin position="8"/>
        <end position="51"/>
    </location>
</feature>
<dbReference type="PROSITE" id="PS50932">
    <property type="entry name" value="HTH_LACI_2"/>
    <property type="match status" value="1"/>
</dbReference>
<dbReference type="PANTHER" id="PTHR30146">
    <property type="entry name" value="LACI-RELATED TRANSCRIPTIONAL REPRESSOR"/>
    <property type="match status" value="1"/>
</dbReference>
<evidence type="ECO:0000256" key="3">
    <source>
        <dbReference type="ARBA" id="ARBA00023125"/>
    </source>
</evidence>
<dbReference type="InterPro" id="IPR000843">
    <property type="entry name" value="HTH_LacI"/>
</dbReference>
<keyword evidence="3" id="KW-0238">DNA-binding</keyword>
<dbReference type="InterPro" id="IPR028082">
    <property type="entry name" value="Peripla_BP_I"/>
</dbReference>
<accession>A0A7Z2T0R6</accession>
<evidence type="ECO:0000259" key="5">
    <source>
        <dbReference type="PROSITE" id="PS50932"/>
    </source>
</evidence>
<evidence type="ECO:0000256" key="1">
    <source>
        <dbReference type="ARBA" id="ARBA00022491"/>
    </source>
</evidence>
<name>A0A7Z2T0R6_9VIBR</name>
<dbReference type="InterPro" id="IPR001761">
    <property type="entry name" value="Peripla_BP/Lac1_sug-bd_dom"/>
</dbReference>
<keyword evidence="8" id="KW-1185">Reference proteome</keyword>
<dbReference type="PROSITE" id="PS00356">
    <property type="entry name" value="HTH_LACI_1"/>
    <property type="match status" value="1"/>
</dbReference>
<dbReference type="CDD" id="cd01392">
    <property type="entry name" value="HTH_LacI"/>
    <property type="match status" value="1"/>
</dbReference>
<dbReference type="GO" id="GO:0000976">
    <property type="term" value="F:transcription cis-regulatory region binding"/>
    <property type="evidence" value="ECO:0007669"/>
    <property type="project" value="TreeGrafter"/>
</dbReference>
<evidence type="ECO:0000256" key="4">
    <source>
        <dbReference type="ARBA" id="ARBA00023163"/>
    </source>
</evidence>
<dbReference type="Gene3D" id="3.40.50.2300">
    <property type="match status" value="2"/>
</dbReference>
<dbReference type="PANTHER" id="PTHR30146:SF148">
    <property type="entry name" value="HTH-TYPE TRANSCRIPTIONAL REPRESSOR PURR-RELATED"/>
    <property type="match status" value="1"/>
</dbReference>
<reference evidence="7 8" key="1">
    <citation type="submission" date="2020-01" db="EMBL/GenBank/DDBJ databases">
        <title>Whole genome and functional gene identification of agarase of Vibrio HN897.</title>
        <authorList>
            <person name="Liu Y."/>
            <person name="Zhao Z."/>
        </authorList>
    </citation>
    <scope>NUCLEOTIDE SEQUENCE [LARGE SCALE GENOMIC DNA]</scope>
    <source>
        <strain evidence="7 8">HN897</strain>
    </source>
</reference>
<keyword evidence="2" id="KW-0805">Transcription regulation</keyword>
<feature type="domain" description="HTH lacI-type" evidence="5">
    <location>
        <begin position="7"/>
        <end position="61"/>
    </location>
</feature>
<sequence length="350" mass="38833">MKKKKAPTVYDVAKLAGVSPSTVSRFLNRTTYVSDEKSEKLEQAIKELGYKPNQHSTTHSNRRSMTIGVLIQHPDSPFTCRILNDMEKTLIAKGYSLVIATGHWQKNLEQHALDYLAKSNVDGVIIVTGDIKEETIIKFANNIPVVAVGYQIEAENVRSINLDNTLGGYIATLHLLQQGHVNIAHIKGHSSQPDATCRFEGYKKALEESGIKVMSKLVKQGDFSSELGYEKTIELIESKVHFSAIFAANDQTGYGAIKALTDRGYRVPEDVSVVGFDDLPTSQYFTPALTTLRQPIEEVGVVCAHSLLNLLNGETHEARLPPIELIVRQSTQSLYRSNPRQQPLEKFALS</sequence>
<dbReference type="Pfam" id="PF00356">
    <property type="entry name" value="LacI"/>
    <property type="match status" value="1"/>
</dbReference>
<keyword evidence="1" id="KW-0678">Repressor</keyword>
<dbReference type="SUPFAM" id="SSF53822">
    <property type="entry name" value="Periplasmic binding protein-like I"/>
    <property type="match status" value="1"/>
</dbReference>
<dbReference type="SMART" id="SM00354">
    <property type="entry name" value="HTH_LACI"/>
    <property type="match status" value="1"/>
</dbReference>
<organism evidence="7 8">
    <name type="scientific">Vibrio astriarenae</name>
    <dbReference type="NCBI Taxonomy" id="1481923"/>
    <lineage>
        <taxon>Bacteria</taxon>
        <taxon>Pseudomonadati</taxon>
        <taxon>Pseudomonadota</taxon>
        <taxon>Gammaproteobacteria</taxon>
        <taxon>Vibrionales</taxon>
        <taxon>Vibrionaceae</taxon>
        <taxon>Vibrio</taxon>
    </lineage>
</organism>
<dbReference type="GO" id="GO:0003700">
    <property type="term" value="F:DNA-binding transcription factor activity"/>
    <property type="evidence" value="ECO:0007669"/>
    <property type="project" value="TreeGrafter"/>
</dbReference>
<dbReference type="InterPro" id="IPR010982">
    <property type="entry name" value="Lambda_DNA-bd_dom_sf"/>
</dbReference>
<dbReference type="Pfam" id="PF00532">
    <property type="entry name" value="Peripla_BP_1"/>
    <property type="match status" value="1"/>
</dbReference>
<dbReference type="AlphaFoldDB" id="A0A7Z2T0R6"/>
<evidence type="ECO:0000313" key="8">
    <source>
        <dbReference type="Proteomes" id="UP000464262"/>
    </source>
</evidence>
<keyword evidence="4" id="KW-0804">Transcription</keyword>
<dbReference type="RefSeq" id="WP_164647127.1">
    <property type="nucleotide sequence ID" value="NZ_CP047475.1"/>
</dbReference>
<dbReference type="CDD" id="cd06290">
    <property type="entry name" value="PBP1_LacI-like"/>
    <property type="match status" value="1"/>
</dbReference>
<proteinExistence type="predicted"/>
<evidence type="ECO:0000256" key="2">
    <source>
        <dbReference type="ARBA" id="ARBA00023015"/>
    </source>
</evidence>
<dbReference type="PRINTS" id="PR00036">
    <property type="entry name" value="HTHLACI"/>
</dbReference>
<dbReference type="Gene3D" id="1.10.260.40">
    <property type="entry name" value="lambda repressor-like DNA-binding domains"/>
    <property type="match status" value="1"/>
</dbReference>
<protein>
    <submittedName>
        <fullName evidence="7">Substrate-binding domain-containing protein</fullName>
    </submittedName>
</protein>
<dbReference type="KEGG" id="vas:GT360_01135"/>